<sequence>MSLITLPDVCLLRIISWLSPQELWQLDEIHERFVELRLYACHQVKRVIATTSELLSTLDENQKLIKNHENNLESIVNNKKQMCLRFSNIAIEIYRLQAYLFTNVTSIHLVVMQDQLERYQNVICDLLHDYKMKLEELKLTILDEEPRIDQWVENKRINVREIFDSINELKTLNCLRFHFSSNLDIKMSSFPILKILLKLHTFEYWTDDDPNTLNQKLLDEVLLFNLQLFAQYNAKKYGFIEKIIFRRKLSYPLFSVEELDKSIRKRFLTLNLYQSEVLLDLKDFHSLIELRIEIFQNQYHSYLRMFQQQLPTLLYLQIWFVGIITDIVFNNGDDMERPCLPTILELELNLRISSHSVIESLRLLETFPNLKKITVILRGSSCSTCGFSKRLFNSPDCSNFSSETTIQEKVFGCLRQTLKRSLGTSEKLQNCSFQFYFNENKYELNLKSTEL</sequence>
<keyword evidence="4" id="KW-1185">Reference proteome</keyword>
<keyword evidence="1" id="KW-0175">Coiled coil</keyword>
<protein>
    <recommendedName>
        <fullName evidence="2">F-box domain-containing protein</fullName>
    </recommendedName>
</protein>
<dbReference type="EMBL" id="JAPWDV010000002">
    <property type="protein sequence ID" value="KAJ6218827.1"/>
    <property type="molecule type" value="Genomic_DNA"/>
</dbReference>
<gene>
    <name evidence="3" type="ORF">RDWZM_004639</name>
</gene>
<dbReference type="InterPro" id="IPR001810">
    <property type="entry name" value="F-box_dom"/>
</dbReference>
<feature type="coiled-coil region" evidence="1">
    <location>
        <begin position="58"/>
        <end position="85"/>
    </location>
</feature>
<organism evidence="3 4">
    <name type="scientific">Blomia tropicalis</name>
    <name type="common">Mite</name>
    <dbReference type="NCBI Taxonomy" id="40697"/>
    <lineage>
        <taxon>Eukaryota</taxon>
        <taxon>Metazoa</taxon>
        <taxon>Ecdysozoa</taxon>
        <taxon>Arthropoda</taxon>
        <taxon>Chelicerata</taxon>
        <taxon>Arachnida</taxon>
        <taxon>Acari</taxon>
        <taxon>Acariformes</taxon>
        <taxon>Sarcoptiformes</taxon>
        <taxon>Astigmata</taxon>
        <taxon>Glycyphagoidea</taxon>
        <taxon>Echimyopodidae</taxon>
        <taxon>Blomia</taxon>
    </lineage>
</organism>
<accession>A0A9Q0M4F9</accession>
<comment type="caution">
    <text evidence="3">The sequence shown here is derived from an EMBL/GenBank/DDBJ whole genome shotgun (WGS) entry which is preliminary data.</text>
</comment>
<dbReference type="AlphaFoldDB" id="A0A9Q0M4F9"/>
<evidence type="ECO:0000259" key="2">
    <source>
        <dbReference type="PROSITE" id="PS50181"/>
    </source>
</evidence>
<dbReference type="Proteomes" id="UP001142055">
    <property type="component" value="Chromosome 2"/>
</dbReference>
<feature type="domain" description="F-box" evidence="2">
    <location>
        <begin position="1"/>
        <end position="36"/>
    </location>
</feature>
<name>A0A9Q0M4F9_BLOTA</name>
<evidence type="ECO:0000313" key="3">
    <source>
        <dbReference type="EMBL" id="KAJ6218827.1"/>
    </source>
</evidence>
<reference evidence="3" key="1">
    <citation type="submission" date="2022-12" db="EMBL/GenBank/DDBJ databases">
        <title>Genome assemblies of Blomia tropicalis.</title>
        <authorList>
            <person name="Cui Y."/>
        </authorList>
    </citation>
    <scope>NUCLEOTIDE SEQUENCE</scope>
    <source>
        <tissue evidence="3">Adult mites</tissue>
    </source>
</reference>
<dbReference type="PROSITE" id="PS50181">
    <property type="entry name" value="FBOX"/>
    <property type="match status" value="1"/>
</dbReference>
<evidence type="ECO:0000256" key="1">
    <source>
        <dbReference type="SAM" id="Coils"/>
    </source>
</evidence>
<evidence type="ECO:0000313" key="4">
    <source>
        <dbReference type="Proteomes" id="UP001142055"/>
    </source>
</evidence>
<proteinExistence type="predicted"/>